<proteinExistence type="predicted"/>
<keyword evidence="2" id="KW-1185">Reference proteome</keyword>
<sequence length="152" mass="16609">MQPIVDLAPGAEDNLLAVRLGELIRDNLARHPSRRAQLRAFRASVLVVAQDSGVSLTMRFDHGRLTIHDGAIGVPTITFCGDEEVLLRLPQVAFHRRVAVPVLGVRHPHGAAPLRQMLAQLVRGDLKIYGLLAHPRLVLALLHLVSRPSVDG</sequence>
<organism evidence="1 2">
    <name type="scientific">Chondromyces crocatus</name>
    <dbReference type="NCBI Taxonomy" id="52"/>
    <lineage>
        <taxon>Bacteria</taxon>
        <taxon>Pseudomonadati</taxon>
        <taxon>Myxococcota</taxon>
        <taxon>Polyangia</taxon>
        <taxon>Polyangiales</taxon>
        <taxon>Polyangiaceae</taxon>
        <taxon>Chondromyces</taxon>
    </lineage>
</organism>
<dbReference type="AlphaFoldDB" id="A0A0K1ETI3"/>
<dbReference type="KEGG" id="ccro:CMC5_083280"/>
<evidence type="ECO:0008006" key="3">
    <source>
        <dbReference type="Google" id="ProtNLM"/>
    </source>
</evidence>
<gene>
    <name evidence="1" type="ORF">CMC5_083280</name>
</gene>
<name>A0A0K1ETI3_CHOCO</name>
<evidence type="ECO:0000313" key="1">
    <source>
        <dbReference type="EMBL" id="AKT44089.1"/>
    </source>
</evidence>
<protein>
    <recommendedName>
        <fullName evidence="3">SCP2 domain-containing protein</fullName>
    </recommendedName>
</protein>
<accession>A0A0K1ETI3</accession>
<evidence type="ECO:0000313" key="2">
    <source>
        <dbReference type="Proteomes" id="UP000067626"/>
    </source>
</evidence>
<dbReference type="OrthoDB" id="5514242at2"/>
<dbReference type="EMBL" id="CP012159">
    <property type="protein sequence ID" value="AKT44089.1"/>
    <property type="molecule type" value="Genomic_DNA"/>
</dbReference>
<dbReference type="STRING" id="52.CMC5_083280"/>
<dbReference type="RefSeq" id="WP_050435480.1">
    <property type="nucleotide sequence ID" value="NZ_CP012159.1"/>
</dbReference>
<dbReference type="Proteomes" id="UP000067626">
    <property type="component" value="Chromosome"/>
</dbReference>
<reference evidence="1 2" key="1">
    <citation type="submission" date="2015-07" db="EMBL/GenBank/DDBJ databases">
        <title>Genome analysis of myxobacterium Chondromyces crocatus Cm c5 reveals a high potential for natural compound synthesis and the genetic basis for the loss of fruiting body formation.</title>
        <authorList>
            <person name="Zaburannyi N."/>
            <person name="Bunk B."/>
            <person name="Maier J."/>
            <person name="Overmann J."/>
            <person name="Mueller R."/>
        </authorList>
    </citation>
    <scope>NUCLEOTIDE SEQUENCE [LARGE SCALE GENOMIC DNA]</scope>
    <source>
        <strain evidence="1 2">Cm c5</strain>
    </source>
</reference>